<dbReference type="EC" id="2.7.10.1" evidence="2"/>
<evidence type="ECO:0000256" key="1">
    <source>
        <dbReference type="ARBA" id="ARBA00004167"/>
    </source>
</evidence>
<keyword evidence="17" id="KW-0393">Immunoglobulin domain</keyword>
<keyword evidence="12" id="KW-0472">Membrane</keyword>
<feature type="domain" description="Immunoglobulin I-set" evidence="18">
    <location>
        <begin position="4"/>
        <end position="40"/>
    </location>
</feature>
<keyword evidence="4" id="KW-0808">Transferase</keyword>
<dbReference type="AlphaFoldDB" id="A0A851ANP7"/>
<reference evidence="19" key="1">
    <citation type="submission" date="2019-10" db="EMBL/GenBank/DDBJ databases">
        <title>Bird 10,000 Genomes (B10K) Project - Family phase.</title>
        <authorList>
            <person name="Zhang G."/>
        </authorList>
    </citation>
    <scope>NUCLEOTIDE SEQUENCE</scope>
    <source>
        <strain evidence="19">B10K-DU-002-49</strain>
        <tissue evidence="19">Muscle</tissue>
    </source>
</reference>
<dbReference type="EMBL" id="WEKW01031859">
    <property type="protein sequence ID" value="NWI34400.1"/>
    <property type="molecule type" value="Genomic_DNA"/>
</dbReference>
<gene>
    <name evidence="19" type="primary">Fgfr3_2</name>
    <name evidence="19" type="ORF">SULDAC_R07568</name>
</gene>
<evidence type="ECO:0000256" key="9">
    <source>
        <dbReference type="ARBA" id="ARBA00022777"/>
    </source>
</evidence>
<evidence type="ECO:0000256" key="17">
    <source>
        <dbReference type="ARBA" id="ARBA00023319"/>
    </source>
</evidence>
<keyword evidence="5" id="KW-0812">Transmembrane</keyword>
<dbReference type="InterPro" id="IPR036179">
    <property type="entry name" value="Ig-like_dom_sf"/>
</dbReference>
<evidence type="ECO:0000256" key="16">
    <source>
        <dbReference type="ARBA" id="ARBA00023180"/>
    </source>
</evidence>
<dbReference type="InterPro" id="IPR013098">
    <property type="entry name" value="Ig_I-set"/>
</dbReference>
<evidence type="ECO:0000256" key="12">
    <source>
        <dbReference type="ARBA" id="ARBA00023136"/>
    </source>
</evidence>
<dbReference type="FunFam" id="2.60.40.10:FF:000016">
    <property type="entry name" value="Fibroblast growth factor receptor"/>
    <property type="match status" value="1"/>
</dbReference>
<evidence type="ECO:0000256" key="6">
    <source>
        <dbReference type="ARBA" id="ARBA00022729"/>
    </source>
</evidence>
<evidence type="ECO:0000256" key="14">
    <source>
        <dbReference type="ARBA" id="ARBA00023157"/>
    </source>
</evidence>
<keyword evidence="6" id="KW-0732">Signal</keyword>
<evidence type="ECO:0000256" key="3">
    <source>
        <dbReference type="ARBA" id="ARBA00022553"/>
    </source>
</evidence>
<keyword evidence="9" id="KW-0418">Kinase</keyword>
<protein>
    <recommendedName>
        <fullName evidence="2">receptor protein-tyrosine kinase</fullName>
        <ecNumber evidence="2">2.7.10.1</ecNumber>
    </recommendedName>
</protein>
<evidence type="ECO:0000256" key="8">
    <source>
        <dbReference type="ARBA" id="ARBA00022741"/>
    </source>
</evidence>
<feature type="non-terminal residue" evidence="19">
    <location>
        <position position="1"/>
    </location>
</feature>
<keyword evidence="3" id="KW-0597">Phosphoprotein</keyword>
<evidence type="ECO:0000259" key="18">
    <source>
        <dbReference type="Pfam" id="PF07679"/>
    </source>
</evidence>
<keyword evidence="14" id="KW-1015">Disulfide bond</keyword>
<dbReference type="InterPro" id="IPR052615">
    <property type="entry name" value="FGFRL"/>
</dbReference>
<evidence type="ECO:0000256" key="13">
    <source>
        <dbReference type="ARBA" id="ARBA00023137"/>
    </source>
</evidence>
<feature type="non-terminal residue" evidence="19">
    <location>
        <position position="108"/>
    </location>
</feature>
<evidence type="ECO:0000256" key="10">
    <source>
        <dbReference type="ARBA" id="ARBA00022840"/>
    </source>
</evidence>
<dbReference type="GO" id="GO:0017134">
    <property type="term" value="F:fibroblast growth factor binding"/>
    <property type="evidence" value="ECO:0007669"/>
    <property type="project" value="TreeGrafter"/>
</dbReference>
<dbReference type="PANTHER" id="PTHR19890:SF10">
    <property type="entry name" value="FIBROBLAST GROWTH FACTOR RECEPTOR-LIKE 1"/>
    <property type="match status" value="1"/>
</dbReference>
<dbReference type="Proteomes" id="UP000619137">
    <property type="component" value="Unassembled WGS sequence"/>
</dbReference>
<name>A0A851ANP7_SULDA</name>
<keyword evidence="20" id="KW-1185">Reference proteome</keyword>
<dbReference type="GO" id="GO:0005007">
    <property type="term" value="F:fibroblast growth factor receptor activity"/>
    <property type="evidence" value="ECO:0007669"/>
    <property type="project" value="TreeGrafter"/>
</dbReference>
<keyword evidence="16" id="KW-0325">Glycoprotein</keyword>
<dbReference type="PANTHER" id="PTHR19890">
    <property type="entry name" value="FIBROBLAST GROWTH FACTOR RECEPTOR"/>
    <property type="match status" value="1"/>
</dbReference>
<evidence type="ECO:0000256" key="15">
    <source>
        <dbReference type="ARBA" id="ARBA00023170"/>
    </source>
</evidence>
<keyword evidence="15" id="KW-0675">Receptor</keyword>
<keyword evidence="13" id="KW-0829">Tyrosine-protein kinase</keyword>
<accession>A0A851ANP7</accession>
<evidence type="ECO:0000256" key="11">
    <source>
        <dbReference type="ARBA" id="ARBA00022989"/>
    </source>
</evidence>
<dbReference type="GO" id="GO:0005524">
    <property type="term" value="F:ATP binding"/>
    <property type="evidence" value="ECO:0007669"/>
    <property type="project" value="UniProtKB-KW"/>
</dbReference>
<evidence type="ECO:0000256" key="7">
    <source>
        <dbReference type="ARBA" id="ARBA00022737"/>
    </source>
</evidence>
<evidence type="ECO:0000313" key="19">
    <source>
        <dbReference type="EMBL" id="NWI34400.1"/>
    </source>
</evidence>
<dbReference type="InterPro" id="IPR013783">
    <property type="entry name" value="Ig-like_fold"/>
</dbReference>
<keyword evidence="7" id="KW-0677">Repeat</keyword>
<proteinExistence type="predicted"/>
<keyword evidence="8" id="KW-0547">Nucleotide-binding</keyword>
<evidence type="ECO:0000256" key="5">
    <source>
        <dbReference type="ARBA" id="ARBA00022692"/>
    </source>
</evidence>
<dbReference type="Gene3D" id="2.60.40.10">
    <property type="entry name" value="Immunoglobulins"/>
    <property type="match status" value="2"/>
</dbReference>
<evidence type="ECO:0000313" key="20">
    <source>
        <dbReference type="Proteomes" id="UP000619137"/>
    </source>
</evidence>
<comment type="subcellular location">
    <subcellularLocation>
        <location evidence="1">Membrane</location>
        <topology evidence="1">Single-pass membrane protein</topology>
    </subcellularLocation>
</comment>
<organism evidence="19 20">
    <name type="scientific">Sula dactylatra</name>
    <name type="common">Masked booby</name>
    <dbReference type="NCBI Taxonomy" id="56068"/>
    <lineage>
        <taxon>Eukaryota</taxon>
        <taxon>Metazoa</taxon>
        <taxon>Chordata</taxon>
        <taxon>Craniata</taxon>
        <taxon>Vertebrata</taxon>
        <taxon>Euteleostomi</taxon>
        <taxon>Archelosauria</taxon>
        <taxon>Archosauria</taxon>
        <taxon>Dinosauria</taxon>
        <taxon>Saurischia</taxon>
        <taxon>Theropoda</taxon>
        <taxon>Coelurosauria</taxon>
        <taxon>Aves</taxon>
        <taxon>Neognathae</taxon>
        <taxon>Neoaves</taxon>
        <taxon>Aequornithes</taxon>
        <taxon>Suliformes</taxon>
        <taxon>Sulidae</taxon>
        <taxon>Sula</taxon>
    </lineage>
</organism>
<dbReference type="FunFam" id="2.60.40.10:FF:000020">
    <property type="entry name" value="Fibroblast growth factor receptor"/>
    <property type="match status" value="1"/>
</dbReference>
<keyword evidence="10" id="KW-0067">ATP-binding</keyword>
<evidence type="ECO:0000256" key="2">
    <source>
        <dbReference type="ARBA" id="ARBA00011902"/>
    </source>
</evidence>
<evidence type="ECO:0000256" key="4">
    <source>
        <dbReference type="ARBA" id="ARBA00022679"/>
    </source>
</evidence>
<dbReference type="SUPFAM" id="SSF48726">
    <property type="entry name" value="Immunoglobulin"/>
    <property type="match status" value="2"/>
</dbReference>
<sequence length="108" mass="12348">LQHQRWSLVMEDVVPSDQGIYTCVVENKYGNIRHTYHLEVLERLPHRPILQAGLPANQTVVVGSNVEFQCKVYSDAQTRIQWLKHMEVNSSKYEPNGAPYVTVLKVGT</sequence>
<dbReference type="Pfam" id="PF07679">
    <property type="entry name" value="I-set"/>
    <property type="match status" value="1"/>
</dbReference>
<dbReference type="GO" id="GO:0005886">
    <property type="term" value="C:plasma membrane"/>
    <property type="evidence" value="ECO:0007669"/>
    <property type="project" value="TreeGrafter"/>
</dbReference>
<comment type="caution">
    <text evidence="19">The sequence shown here is derived from an EMBL/GenBank/DDBJ whole genome shotgun (WGS) entry which is preliminary data.</text>
</comment>
<keyword evidence="11" id="KW-1133">Transmembrane helix</keyword>